<comment type="caution">
    <text evidence="4">The sequence shown here is derived from an EMBL/GenBank/DDBJ whole genome shotgun (WGS) entry which is preliminary data.</text>
</comment>
<dbReference type="InterPro" id="IPR006680">
    <property type="entry name" value="Amidohydro-rel"/>
</dbReference>
<dbReference type="PANTHER" id="PTHR43794:SF11">
    <property type="entry name" value="AMIDOHYDROLASE-RELATED DOMAIN-CONTAINING PROTEIN"/>
    <property type="match status" value="1"/>
</dbReference>
<dbReference type="SUPFAM" id="SSF51338">
    <property type="entry name" value="Composite domain of metallo-dependent hydrolases"/>
    <property type="match status" value="1"/>
</dbReference>
<dbReference type="Gene3D" id="3.20.20.140">
    <property type="entry name" value="Metal-dependent hydrolases"/>
    <property type="match status" value="1"/>
</dbReference>
<evidence type="ECO:0000256" key="2">
    <source>
        <dbReference type="ARBA" id="ARBA00022801"/>
    </source>
</evidence>
<dbReference type="AlphaFoldDB" id="A0A4V2DD28"/>
<evidence type="ECO:0000256" key="1">
    <source>
        <dbReference type="ARBA" id="ARBA00006745"/>
    </source>
</evidence>
<dbReference type="PANTHER" id="PTHR43794">
    <property type="entry name" value="AMINOHYDROLASE SSNA-RELATED"/>
    <property type="match status" value="1"/>
</dbReference>
<dbReference type="Gene3D" id="2.30.40.10">
    <property type="entry name" value="Urease, subunit C, domain 1"/>
    <property type="match status" value="1"/>
</dbReference>
<dbReference type="Proteomes" id="UP000292085">
    <property type="component" value="Unassembled WGS sequence"/>
</dbReference>
<comment type="similarity">
    <text evidence="1">Belongs to the metallo-dependent hydrolases superfamily. ATZ/TRZ family.</text>
</comment>
<dbReference type="InterPro" id="IPR032466">
    <property type="entry name" value="Metal_Hydrolase"/>
</dbReference>
<dbReference type="OrthoDB" id="9796020at2"/>
<keyword evidence="5" id="KW-1185">Reference proteome</keyword>
<dbReference type="InterPro" id="IPR050287">
    <property type="entry name" value="MTA/SAH_deaminase"/>
</dbReference>
<protein>
    <submittedName>
        <fullName evidence="4">Amidohydrolase</fullName>
    </submittedName>
</protein>
<evidence type="ECO:0000259" key="3">
    <source>
        <dbReference type="Pfam" id="PF01979"/>
    </source>
</evidence>
<feature type="domain" description="Amidohydrolase-related" evidence="3">
    <location>
        <begin position="66"/>
        <end position="424"/>
    </location>
</feature>
<proteinExistence type="inferred from homology"/>
<reference evidence="4 5" key="1">
    <citation type="submission" date="2019-02" db="EMBL/GenBank/DDBJ databases">
        <authorList>
            <person name="Li Y."/>
        </authorList>
    </citation>
    <scope>NUCLEOTIDE SEQUENCE [LARGE SCALE GENOMIC DNA]</scope>
    <source>
        <strain evidence="4 5">3-7</strain>
    </source>
</reference>
<gene>
    <name evidence="4" type="ORF">EWE75_15895</name>
</gene>
<dbReference type="Pfam" id="PF01979">
    <property type="entry name" value="Amidohydro_1"/>
    <property type="match status" value="1"/>
</dbReference>
<dbReference type="SUPFAM" id="SSF51556">
    <property type="entry name" value="Metallo-dependent hydrolases"/>
    <property type="match status" value="1"/>
</dbReference>
<dbReference type="GO" id="GO:0016810">
    <property type="term" value="F:hydrolase activity, acting on carbon-nitrogen (but not peptide) bonds"/>
    <property type="evidence" value="ECO:0007669"/>
    <property type="project" value="InterPro"/>
</dbReference>
<keyword evidence="2 4" id="KW-0378">Hydrolase</keyword>
<sequence>MTQDSDKRSVDILITAGCIVTVDAERRIIRDGAIAIDGSDIVAVGPRAEITAKFSGKRHIDAPAGLVTPGLIDSHNHPVDYLIKGLVDDTPQLIRLRDRVIPYEDGITDEEAYASACATYVEMLRLGTTCFVDGASPQPNAVARAAEEFGIRGIVTYRVMDVAGPFGGHVDDTQTAIERADEVVDRWHGAADGRLRACYDIDILPAVSDELATMVLDHAKARGVGIVSHFIGRQPPAGEPEMTTNPDIQRLKRLGLLGPHMMLAHIGWIPQADVELLAETGTNIAHCPGSSLVGGNGWVAHGVIPDLVAAGAKVVLGTDAIAIARTQDMARMMQFAACTHKDVRRDPTIMNPHHVFEMATIKGAEAVGWDDRIGSLEVGKAADLAIFDTSGPHWWPEPFANPVADFVYGGSARDAQTVIVDGRILMDDGILIDVDLDAIGKLVLQAKKSSFERHGFELAGGWPK</sequence>
<organism evidence="4 5">
    <name type="scientific">Sphingomonas populi</name>
    <dbReference type="NCBI Taxonomy" id="2484750"/>
    <lineage>
        <taxon>Bacteria</taxon>
        <taxon>Pseudomonadati</taxon>
        <taxon>Pseudomonadota</taxon>
        <taxon>Alphaproteobacteria</taxon>
        <taxon>Sphingomonadales</taxon>
        <taxon>Sphingomonadaceae</taxon>
        <taxon>Sphingomonas</taxon>
    </lineage>
</organism>
<dbReference type="InterPro" id="IPR011059">
    <property type="entry name" value="Metal-dep_hydrolase_composite"/>
</dbReference>
<name>A0A4V2DD28_9SPHN</name>
<evidence type="ECO:0000313" key="5">
    <source>
        <dbReference type="Proteomes" id="UP000292085"/>
    </source>
</evidence>
<evidence type="ECO:0000313" key="4">
    <source>
        <dbReference type="EMBL" id="RZF63538.1"/>
    </source>
</evidence>
<accession>A0A4V2DD28</accession>
<dbReference type="EMBL" id="SGIS01000025">
    <property type="protein sequence ID" value="RZF63538.1"/>
    <property type="molecule type" value="Genomic_DNA"/>
</dbReference>